<comment type="caution">
    <text evidence="2">The sequence shown here is derived from an EMBL/GenBank/DDBJ whole genome shotgun (WGS) entry which is preliminary data.</text>
</comment>
<gene>
    <name evidence="2" type="ORF">Amac_072680</name>
</gene>
<protein>
    <submittedName>
        <fullName evidence="2">Uncharacterized protein</fullName>
    </submittedName>
</protein>
<evidence type="ECO:0000256" key="1">
    <source>
        <dbReference type="SAM" id="MobiDB-lite"/>
    </source>
</evidence>
<feature type="compositionally biased region" description="Polar residues" evidence="1">
    <location>
        <begin position="75"/>
        <end position="87"/>
    </location>
</feature>
<dbReference type="EMBL" id="BLAE01000049">
    <property type="protein sequence ID" value="GES13671.1"/>
    <property type="molecule type" value="Genomic_DNA"/>
</dbReference>
<organism evidence="2 3">
    <name type="scientific">Acrocarpospora macrocephala</name>
    <dbReference type="NCBI Taxonomy" id="150177"/>
    <lineage>
        <taxon>Bacteria</taxon>
        <taxon>Bacillati</taxon>
        <taxon>Actinomycetota</taxon>
        <taxon>Actinomycetes</taxon>
        <taxon>Streptosporangiales</taxon>
        <taxon>Streptosporangiaceae</taxon>
        <taxon>Acrocarpospora</taxon>
    </lineage>
</organism>
<dbReference type="AlphaFoldDB" id="A0A5M3X243"/>
<keyword evidence="3" id="KW-1185">Reference proteome</keyword>
<reference evidence="2 3" key="1">
    <citation type="submission" date="2019-10" db="EMBL/GenBank/DDBJ databases">
        <title>Whole genome shotgun sequence of Acrocarpospora macrocephala NBRC 16266.</title>
        <authorList>
            <person name="Ichikawa N."/>
            <person name="Kimura A."/>
            <person name="Kitahashi Y."/>
            <person name="Komaki H."/>
            <person name="Oguchi A."/>
        </authorList>
    </citation>
    <scope>NUCLEOTIDE SEQUENCE [LARGE SCALE GENOMIC DNA]</scope>
    <source>
        <strain evidence="2 3">NBRC 16266</strain>
    </source>
</reference>
<feature type="region of interest" description="Disordered" evidence="1">
    <location>
        <begin position="62"/>
        <end position="87"/>
    </location>
</feature>
<accession>A0A5M3X243</accession>
<evidence type="ECO:0000313" key="2">
    <source>
        <dbReference type="EMBL" id="GES13671.1"/>
    </source>
</evidence>
<dbReference type="Proteomes" id="UP000331127">
    <property type="component" value="Unassembled WGS sequence"/>
</dbReference>
<sequence>MGGSENGWFEVNPGGASYLEFVPAATGQSRVSLTLEVEEKSLPPAEFRFVLVTWPVAGGKPADTPVRWIRPDESGPTTSTPVLSMCR</sequence>
<evidence type="ECO:0000313" key="3">
    <source>
        <dbReference type="Proteomes" id="UP000331127"/>
    </source>
</evidence>
<name>A0A5M3X243_9ACTN</name>
<proteinExistence type="predicted"/>